<dbReference type="AlphaFoldDB" id="A0A2B7XPJ8"/>
<evidence type="ECO:0000313" key="1">
    <source>
        <dbReference type="EMBL" id="PGH10538.1"/>
    </source>
</evidence>
<dbReference type="EMBL" id="PDNA01000145">
    <property type="protein sequence ID" value="PGH10538.1"/>
    <property type="molecule type" value="Genomic_DNA"/>
</dbReference>
<name>A0A2B7XPJ8_POLH7</name>
<organism evidence="1 2">
    <name type="scientific">Polytolypa hystricis (strain UAMH7299)</name>
    <dbReference type="NCBI Taxonomy" id="1447883"/>
    <lineage>
        <taxon>Eukaryota</taxon>
        <taxon>Fungi</taxon>
        <taxon>Dikarya</taxon>
        <taxon>Ascomycota</taxon>
        <taxon>Pezizomycotina</taxon>
        <taxon>Eurotiomycetes</taxon>
        <taxon>Eurotiomycetidae</taxon>
        <taxon>Onygenales</taxon>
        <taxon>Onygenales incertae sedis</taxon>
        <taxon>Polytolypa</taxon>
    </lineage>
</organism>
<dbReference type="STRING" id="1447883.A0A2B7XPJ8"/>
<proteinExistence type="predicted"/>
<accession>A0A2B7XPJ8</accession>
<protein>
    <recommendedName>
        <fullName evidence="3">Protein kinase domain-containing protein</fullName>
    </recommendedName>
</protein>
<gene>
    <name evidence="1" type="ORF">AJ80_07484</name>
</gene>
<dbReference type="OrthoDB" id="4062651at2759"/>
<evidence type="ECO:0000313" key="2">
    <source>
        <dbReference type="Proteomes" id="UP000224634"/>
    </source>
</evidence>
<comment type="caution">
    <text evidence="1">The sequence shown here is derived from an EMBL/GenBank/DDBJ whole genome shotgun (WGS) entry which is preliminary data.</text>
</comment>
<sequence>MRKVVAKYVDQLGPDIHALQISKDCELLSVSSEDPTLEIRYPELSKTINNNDVIFRSKLEEIDRIHGPQIQVLCPVHRVVIDDVSKKVLGFTSQYIAGGTLENYNQTFYFRWLKQLTDAIDDLNLHCGIAHQDVAPRNVLIDPSTNELKSVPHHEQRVHKVESLDHWDVKLPLEDGKGGITAYRRFMAEWATGRRTTRAIKHYSEEAPYEGDMRKRTIAQRMGDYVTSWERPAQKDN</sequence>
<dbReference type="Gene3D" id="1.10.510.10">
    <property type="entry name" value="Transferase(Phosphotransferase) domain 1"/>
    <property type="match status" value="1"/>
</dbReference>
<reference evidence="1 2" key="1">
    <citation type="submission" date="2017-10" db="EMBL/GenBank/DDBJ databases">
        <title>Comparative genomics in systemic dimorphic fungi from Ajellomycetaceae.</title>
        <authorList>
            <person name="Munoz J.F."/>
            <person name="Mcewen J.G."/>
            <person name="Clay O.K."/>
            <person name="Cuomo C.A."/>
        </authorList>
    </citation>
    <scope>NUCLEOTIDE SEQUENCE [LARGE SCALE GENOMIC DNA]</scope>
    <source>
        <strain evidence="1 2">UAMH7299</strain>
    </source>
</reference>
<dbReference type="Proteomes" id="UP000224634">
    <property type="component" value="Unassembled WGS sequence"/>
</dbReference>
<keyword evidence="2" id="KW-1185">Reference proteome</keyword>
<evidence type="ECO:0008006" key="3">
    <source>
        <dbReference type="Google" id="ProtNLM"/>
    </source>
</evidence>
<dbReference type="SUPFAM" id="SSF56112">
    <property type="entry name" value="Protein kinase-like (PK-like)"/>
    <property type="match status" value="1"/>
</dbReference>
<dbReference type="InterPro" id="IPR011009">
    <property type="entry name" value="Kinase-like_dom_sf"/>
</dbReference>